<evidence type="ECO:0000313" key="3">
    <source>
        <dbReference type="Proteomes" id="UP000620327"/>
    </source>
</evidence>
<dbReference type="GO" id="GO:0009307">
    <property type="term" value="P:DNA restriction-modification system"/>
    <property type="evidence" value="ECO:0007669"/>
    <property type="project" value="InterPro"/>
</dbReference>
<dbReference type="SUPFAM" id="SSF52980">
    <property type="entry name" value="Restriction endonuclease-like"/>
    <property type="match status" value="1"/>
</dbReference>
<dbReference type="InterPro" id="IPR052906">
    <property type="entry name" value="Type_IV_Methyl-Rstrct_Enzyme"/>
</dbReference>
<dbReference type="Gene3D" id="3.40.1350.10">
    <property type="match status" value="1"/>
</dbReference>
<keyword evidence="3" id="KW-1185">Reference proteome</keyword>
<dbReference type="AlphaFoldDB" id="A0A923S8F4"/>
<reference evidence="2" key="1">
    <citation type="submission" date="2020-08" db="EMBL/GenBank/DDBJ databases">
        <title>Genome public.</title>
        <authorList>
            <person name="Liu C."/>
            <person name="Sun Q."/>
        </authorList>
    </citation>
    <scope>NUCLEOTIDE SEQUENCE</scope>
    <source>
        <strain evidence="2">BX15</strain>
    </source>
</reference>
<comment type="caution">
    <text evidence="2">The sequence shown here is derived from an EMBL/GenBank/DDBJ whole genome shotgun (WGS) entry which is preliminary data.</text>
</comment>
<dbReference type="InterPro" id="IPR011335">
    <property type="entry name" value="Restrct_endonuc-II-like"/>
</dbReference>
<dbReference type="PANTHER" id="PTHR30015:SF6">
    <property type="entry name" value="SLL1429 PROTEIN"/>
    <property type="match status" value="1"/>
</dbReference>
<feature type="domain" description="Restriction endonuclease type IV Mrr" evidence="1">
    <location>
        <begin position="54"/>
        <end position="161"/>
    </location>
</feature>
<gene>
    <name evidence="2" type="ORF">H8Z83_15820</name>
</gene>
<keyword evidence="2" id="KW-0255">Endonuclease</keyword>
<dbReference type="InterPro" id="IPR007560">
    <property type="entry name" value="Restrct_endonuc_IV_Mrr"/>
</dbReference>
<protein>
    <submittedName>
        <fullName evidence="2">Restriction endonuclease</fullName>
    </submittedName>
</protein>
<proteinExistence type="predicted"/>
<evidence type="ECO:0000259" key="1">
    <source>
        <dbReference type="Pfam" id="PF04471"/>
    </source>
</evidence>
<dbReference type="Pfam" id="PF04471">
    <property type="entry name" value="Mrr_cat"/>
    <property type="match status" value="1"/>
</dbReference>
<keyword evidence="2" id="KW-0378">Hydrolase</keyword>
<accession>A0A923S8F4</accession>
<dbReference type="GO" id="GO:0015666">
    <property type="term" value="F:restriction endodeoxyribonuclease activity"/>
    <property type="evidence" value="ECO:0007669"/>
    <property type="project" value="TreeGrafter"/>
</dbReference>
<name>A0A923S8F4_9FIRM</name>
<organism evidence="2 3">
    <name type="scientific">Dysosmobacter segnis</name>
    <dbReference type="NCBI Taxonomy" id="2763042"/>
    <lineage>
        <taxon>Bacteria</taxon>
        <taxon>Bacillati</taxon>
        <taxon>Bacillota</taxon>
        <taxon>Clostridia</taxon>
        <taxon>Eubacteriales</taxon>
        <taxon>Oscillospiraceae</taxon>
        <taxon>Dysosmobacter</taxon>
    </lineage>
</organism>
<sequence>MDLLEQVGVVSPLDKKNSRKILLTREQYRRYKQSLFTLSNVRASTVEDELACVDAMEGHDFEHWGADLLRDLGFTKVEVTRGSGDQGVDILAEKDGIRYAVQCKRYHSPLGNKPVQEVHAGKEMYQCQIGAVMTNRYFTPSGREIAEKTGVLLWDRDWLRDAINRRQIG</sequence>
<dbReference type="EMBL" id="JACOQI010000021">
    <property type="protein sequence ID" value="MBC5771769.1"/>
    <property type="molecule type" value="Genomic_DNA"/>
</dbReference>
<dbReference type="PANTHER" id="PTHR30015">
    <property type="entry name" value="MRR RESTRICTION SYSTEM PROTEIN"/>
    <property type="match status" value="1"/>
</dbReference>
<keyword evidence="2" id="KW-0540">Nuclease</keyword>
<dbReference type="Proteomes" id="UP000620327">
    <property type="component" value="Unassembled WGS sequence"/>
</dbReference>
<evidence type="ECO:0000313" key="2">
    <source>
        <dbReference type="EMBL" id="MBC5771769.1"/>
    </source>
</evidence>
<dbReference type="InterPro" id="IPR011856">
    <property type="entry name" value="tRNA_endonuc-like_dom_sf"/>
</dbReference>
<dbReference type="GO" id="GO:0003677">
    <property type="term" value="F:DNA binding"/>
    <property type="evidence" value="ECO:0007669"/>
    <property type="project" value="InterPro"/>
</dbReference>